<gene>
    <name evidence="1" type="ORF">IAA06_12230</name>
</gene>
<dbReference type="EMBL" id="DWYZ01000225">
    <property type="protein sequence ID" value="HJB29540.1"/>
    <property type="molecule type" value="Genomic_DNA"/>
</dbReference>
<feature type="non-terminal residue" evidence="1">
    <location>
        <position position="1"/>
    </location>
</feature>
<evidence type="ECO:0000313" key="1">
    <source>
        <dbReference type="EMBL" id="HJB29540.1"/>
    </source>
</evidence>
<protein>
    <submittedName>
        <fullName evidence="1">Uncharacterized protein</fullName>
    </submittedName>
</protein>
<accession>A0A9D2LUI2</accession>
<evidence type="ECO:0000313" key="2">
    <source>
        <dbReference type="Proteomes" id="UP000823842"/>
    </source>
</evidence>
<reference evidence="1" key="1">
    <citation type="journal article" date="2021" name="PeerJ">
        <title>Extensive microbial diversity within the chicken gut microbiome revealed by metagenomics and culture.</title>
        <authorList>
            <person name="Gilroy R."/>
            <person name="Ravi A."/>
            <person name="Getino M."/>
            <person name="Pursley I."/>
            <person name="Horton D.L."/>
            <person name="Alikhan N.F."/>
            <person name="Baker D."/>
            <person name="Gharbi K."/>
            <person name="Hall N."/>
            <person name="Watson M."/>
            <person name="Adriaenssens E.M."/>
            <person name="Foster-Nyarko E."/>
            <person name="Jarju S."/>
            <person name="Secka A."/>
            <person name="Antonio M."/>
            <person name="Oren A."/>
            <person name="Chaudhuri R.R."/>
            <person name="La Ragione R."/>
            <person name="Hildebrand F."/>
            <person name="Pallen M.J."/>
        </authorList>
    </citation>
    <scope>NUCLEOTIDE SEQUENCE</scope>
    <source>
        <strain evidence="1">ChiSjej1B19-5720</strain>
    </source>
</reference>
<proteinExistence type="predicted"/>
<organism evidence="1 2">
    <name type="scientific">Candidatus Blautia faecavium</name>
    <dbReference type="NCBI Taxonomy" id="2838487"/>
    <lineage>
        <taxon>Bacteria</taxon>
        <taxon>Bacillati</taxon>
        <taxon>Bacillota</taxon>
        <taxon>Clostridia</taxon>
        <taxon>Lachnospirales</taxon>
        <taxon>Lachnospiraceae</taxon>
        <taxon>Blautia</taxon>
    </lineage>
</organism>
<dbReference type="Proteomes" id="UP000823842">
    <property type="component" value="Unassembled WGS sequence"/>
</dbReference>
<name>A0A9D2LUI2_9FIRM</name>
<comment type="caution">
    <text evidence="1">The sequence shown here is derived from an EMBL/GenBank/DDBJ whole genome shotgun (WGS) entry which is preliminary data.</text>
</comment>
<reference evidence="1" key="2">
    <citation type="submission" date="2021-04" db="EMBL/GenBank/DDBJ databases">
        <authorList>
            <person name="Gilroy R."/>
        </authorList>
    </citation>
    <scope>NUCLEOTIDE SEQUENCE</scope>
    <source>
        <strain evidence="1">ChiSjej1B19-5720</strain>
    </source>
</reference>
<dbReference type="AlphaFoldDB" id="A0A9D2LUI2"/>
<sequence>SFPEDRMNFEKLLVSGSICRAYVKALDGTSCQEFILTNSPKNLANFICAKGVEGDITVTDMYDQFVLNTMMIYLDRCVDPRYCEEIKKEIIPIQMGEKEPGEYVALDREKADRLFEKVF</sequence>